<dbReference type="Proteomes" id="UP000683507">
    <property type="component" value="Chromosome"/>
</dbReference>
<evidence type="ECO:0000313" key="3">
    <source>
        <dbReference type="Proteomes" id="UP000683507"/>
    </source>
</evidence>
<dbReference type="Pfam" id="PF03171">
    <property type="entry name" value="2OG-FeII_Oxy"/>
    <property type="match status" value="1"/>
</dbReference>
<sequence length="247" mass="29063">MFRNGYHKTGIKALDDDAFKKAFKNFVSKDFSYRENFLQKHFKKSIDGYSYLGQEDSLNQYDFDQLHSFVLSRFNNLDDFPDEFRPLLTEPWDKILGLVKNLERQVLEKIGDNEVVKFYERHIGHMMSANYYPAECCLGQERLSMHKDVSMFTVFPFGVDRDLEFLVNDSWESADALKEVIIFPGYLIERISKGSIKAVEHRVRQPEGVIERFSFAIFSIPIPDHRFVLDDKPSTTTEFMDEYLNLF</sequence>
<dbReference type="Gene3D" id="2.60.120.330">
    <property type="entry name" value="B-lactam Antibiotic, Isopenicillin N Synthase, Chain"/>
    <property type="match status" value="1"/>
</dbReference>
<feature type="domain" description="Isopenicillin N synthase-like Fe(2+) 2OG dioxygenase" evidence="1">
    <location>
        <begin position="125"/>
        <end position="219"/>
    </location>
</feature>
<organism evidence="2 3">
    <name type="scientific">Parvicella tangerina</name>
    <dbReference type="NCBI Taxonomy" id="2829795"/>
    <lineage>
        <taxon>Bacteria</taxon>
        <taxon>Pseudomonadati</taxon>
        <taxon>Bacteroidota</taxon>
        <taxon>Flavobacteriia</taxon>
        <taxon>Flavobacteriales</taxon>
        <taxon>Parvicellaceae</taxon>
        <taxon>Parvicella</taxon>
    </lineage>
</organism>
<dbReference type="InterPro" id="IPR027443">
    <property type="entry name" value="IPNS-like_sf"/>
</dbReference>
<evidence type="ECO:0000313" key="2">
    <source>
        <dbReference type="EMBL" id="CAG5086213.1"/>
    </source>
</evidence>
<name>A0A916JQ03_9FLAO</name>
<dbReference type="AlphaFoldDB" id="A0A916JQ03"/>
<protein>
    <recommendedName>
        <fullName evidence="1">Isopenicillin N synthase-like Fe(2+) 2OG dioxygenase domain-containing protein</fullName>
    </recommendedName>
</protein>
<gene>
    <name evidence="2" type="ORF">CRYO30217_03046</name>
</gene>
<dbReference type="InterPro" id="IPR044861">
    <property type="entry name" value="IPNS-like_FE2OG_OXY"/>
</dbReference>
<dbReference type="KEGG" id="ptan:CRYO30217_03046"/>
<dbReference type="RefSeq" id="WP_258543238.1">
    <property type="nucleotide sequence ID" value="NZ_OU015584.1"/>
</dbReference>
<dbReference type="SUPFAM" id="SSF51197">
    <property type="entry name" value="Clavaminate synthase-like"/>
    <property type="match status" value="1"/>
</dbReference>
<keyword evidence="3" id="KW-1185">Reference proteome</keyword>
<accession>A0A916JQ03</accession>
<evidence type="ECO:0000259" key="1">
    <source>
        <dbReference type="Pfam" id="PF03171"/>
    </source>
</evidence>
<dbReference type="EMBL" id="OU015584">
    <property type="protein sequence ID" value="CAG5086213.1"/>
    <property type="molecule type" value="Genomic_DNA"/>
</dbReference>
<reference evidence="2" key="1">
    <citation type="submission" date="2021-04" db="EMBL/GenBank/DDBJ databases">
        <authorList>
            <person name="Rodrigo-Torres L."/>
            <person name="Arahal R. D."/>
            <person name="Lucena T."/>
        </authorList>
    </citation>
    <scope>NUCLEOTIDE SEQUENCE</scope>
    <source>
        <strain evidence="2">AS29M-1</strain>
    </source>
</reference>
<proteinExistence type="predicted"/>